<dbReference type="AlphaFoldDB" id="A0A1I2N9N1"/>
<evidence type="ECO:0000313" key="2">
    <source>
        <dbReference type="Proteomes" id="UP000181942"/>
    </source>
</evidence>
<accession>A0A1I2N9N1</accession>
<protein>
    <submittedName>
        <fullName evidence="1">Uncharacterized protein</fullName>
    </submittedName>
</protein>
<dbReference type="OrthoDB" id="3280727at2"/>
<evidence type="ECO:0000313" key="1">
    <source>
        <dbReference type="EMBL" id="SFF98071.1"/>
    </source>
</evidence>
<dbReference type="Proteomes" id="UP000181942">
    <property type="component" value="Unassembled WGS sequence"/>
</dbReference>
<dbReference type="RefSeq" id="WP_075030806.1">
    <property type="nucleotide sequence ID" value="NZ_FONR01000014.1"/>
</dbReference>
<gene>
    <name evidence="1" type="ORF">SAMN02787118_114164</name>
</gene>
<name>A0A1I2N9N1_9ACTN</name>
<dbReference type="EMBL" id="FONR01000014">
    <property type="protein sequence ID" value="SFF98071.1"/>
    <property type="molecule type" value="Genomic_DNA"/>
</dbReference>
<organism evidence="1 2">
    <name type="scientific">Streptomyces mirabilis</name>
    <dbReference type="NCBI Taxonomy" id="68239"/>
    <lineage>
        <taxon>Bacteria</taxon>
        <taxon>Bacillati</taxon>
        <taxon>Actinomycetota</taxon>
        <taxon>Actinomycetes</taxon>
        <taxon>Kitasatosporales</taxon>
        <taxon>Streptomycetaceae</taxon>
        <taxon>Streptomyces</taxon>
    </lineage>
</organism>
<reference evidence="1 2" key="1">
    <citation type="submission" date="2016-10" db="EMBL/GenBank/DDBJ databases">
        <authorList>
            <person name="de Groot N.N."/>
        </authorList>
    </citation>
    <scope>NUCLEOTIDE SEQUENCE [LARGE SCALE GENOMIC DNA]</scope>
    <source>
        <strain evidence="1 2">OK461</strain>
    </source>
</reference>
<sequence>MAVFVCASCGAPLTARLSQVVLPVHAHHRYGHELLPALMEPGTYAVHPEPSGPPWRPWSEIGVGEAEARGVFAPVPALSFGAPGAIVVAPGDTRGTVLIPERCDGYCMGLDGRDGPNLACAQCGRAVATRIDDCSYGQAVWLDPQSVRRLPAEGPVHRTVDWGTLVDERQDAPPVEPPGVWSPRWEAAVGAALAHLLAASAGRPVAVPHGLLADTCGRALDALLPPGPPVRNVVLAGPGLPDPDPASGIALVPRHPQTGTSWQPSAMVDTVPLAADVWMHLAFHHDRLPVPATGAMPEGVFRDDPLPMHPWGAFRPDARAFLHTLARLPAVRRPWLRRIYDRVSSHPYARPF</sequence>
<proteinExistence type="predicted"/>